<evidence type="ECO:0000313" key="1">
    <source>
        <dbReference type="EMBL" id="MBB5513638.1"/>
    </source>
</evidence>
<organism evidence="1 2">
    <name type="scientific">Neomicrococcus aestuarii</name>
    <dbReference type="NCBI Taxonomy" id="556325"/>
    <lineage>
        <taxon>Bacteria</taxon>
        <taxon>Bacillati</taxon>
        <taxon>Actinomycetota</taxon>
        <taxon>Actinomycetes</taxon>
        <taxon>Micrococcales</taxon>
        <taxon>Micrococcaceae</taxon>
        <taxon>Neomicrococcus</taxon>
    </lineage>
</organism>
<dbReference type="AlphaFoldDB" id="A0A7W8TVM9"/>
<accession>A0A7W8TVM9</accession>
<evidence type="ECO:0000313" key="2">
    <source>
        <dbReference type="Proteomes" id="UP000580797"/>
    </source>
</evidence>
<gene>
    <name evidence="1" type="ORF">HD598_002325</name>
</gene>
<sequence length="193" mass="21190">MVANVSTVGWETYEALRRHPVSHPEVTEAMAARGLPVGEPEGGWRLGHTSSWARWGPRGNLLEPITARSKEEFQSLPPMTPSIMFFGLNWGGESPPVHGQDWENFHTHGHRGDTSLARAFAEATEQTGFTAASYMTDVFKLLPTKNAASLDLTVRSEEAATVAVPGFRGYERTTPGRRRSCSSLGTSLHLWVS</sequence>
<comment type="caution">
    <text evidence="1">The sequence shown here is derived from an EMBL/GenBank/DDBJ whole genome shotgun (WGS) entry which is preliminary data.</text>
</comment>
<proteinExistence type="predicted"/>
<dbReference type="EMBL" id="JACHDR010000001">
    <property type="protein sequence ID" value="MBB5513638.1"/>
    <property type="molecule type" value="Genomic_DNA"/>
</dbReference>
<protein>
    <submittedName>
        <fullName evidence="1">Uncharacterized protein</fullName>
    </submittedName>
</protein>
<dbReference type="Proteomes" id="UP000580797">
    <property type="component" value="Unassembled WGS sequence"/>
</dbReference>
<name>A0A7W8TVM9_9MICC</name>
<reference evidence="1 2" key="1">
    <citation type="submission" date="2020-08" db="EMBL/GenBank/DDBJ databases">
        <title>Sequencing the genomes of 1000 actinobacteria strains.</title>
        <authorList>
            <person name="Klenk H.-P."/>
        </authorList>
    </citation>
    <scope>NUCLEOTIDE SEQUENCE [LARGE SCALE GENOMIC DNA]</scope>
    <source>
        <strain evidence="1 2">DSM 105783</strain>
    </source>
</reference>